<evidence type="ECO:0000313" key="7">
    <source>
        <dbReference type="EMBL" id="SUS07198.1"/>
    </source>
</evidence>
<dbReference type="EMBL" id="UIDG01000332">
    <property type="protein sequence ID" value="SUS07198.1"/>
    <property type="molecule type" value="Genomic_DNA"/>
</dbReference>
<dbReference type="Gene3D" id="1.10.10.10">
    <property type="entry name" value="Winged helix-like DNA-binding domain superfamily/Winged helix DNA-binding domain"/>
    <property type="match status" value="1"/>
</dbReference>
<feature type="transmembrane region" description="Helical" evidence="6">
    <location>
        <begin position="160"/>
        <end position="182"/>
    </location>
</feature>
<keyword evidence="5 6" id="KW-0472">Membrane</keyword>
<feature type="transmembrane region" description="Helical" evidence="6">
    <location>
        <begin position="261"/>
        <end position="294"/>
    </location>
</feature>
<evidence type="ECO:0000256" key="5">
    <source>
        <dbReference type="ARBA" id="ARBA00023136"/>
    </source>
</evidence>
<dbReference type="AlphaFoldDB" id="A0A380TGC6"/>
<dbReference type="InterPro" id="IPR036388">
    <property type="entry name" value="WH-like_DNA-bd_sf"/>
</dbReference>
<name>A0A380TGC6_9ZZZZ</name>
<gene>
    <name evidence="7" type="ORF">DF3PB_3980004</name>
</gene>
<organism evidence="7">
    <name type="scientific">metagenome</name>
    <dbReference type="NCBI Taxonomy" id="256318"/>
    <lineage>
        <taxon>unclassified sequences</taxon>
        <taxon>metagenomes</taxon>
    </lineage>
</organism>
<keyword evidence="4 6" id="KW-1133">Transmembrane helix</keyword>
<evidence type="ECO:0000256" key="6">
    <source>
        <dbReference type="SAM" id="Phobius"/>
    </source>
</evidence>
<dbReference type="NCBIfam" id="TIGR00765">
    <property type="entry name" value="yihY_not_rbn"/>
    <property type="match status" value="1"/>
</dbReference>
<evidence type="ECO:0000256" key="4">
    <source>
        <dbReference type="ARBA" id="ARBA00022989"/>
    </source>
</evidence>
<dbReference type="PANTHER" id="PTHR30213:SF0">
    <property type="entry name" value="UPF0761 MEMBRANE PROTEIN YIHY"/>
    <property type="match status" value="1"/>
</dbReference>
<feature type="transmembrane region" description="Helical" evidence="6">
    <location>
        <begin position="53"/>
        <end position="75"/>
    </location>
</feature>
<evidence type="ECO:0000256" key="3">
    <source>
        <dbReference type="ARBA" id="ARBA00022692"/>
    </source>
</evidence>
<accession>A0A380TGC6</accession>
<dbReference type="PANTHER" id="PTHR30213">
    <property type="entry name" value="INNER MEMBRANE PROTEIN YHJD"/>
    <property type="match status" value="1"/>
</dbReference>
<feature type="transmembrane region" description="Helical" evidence="6">
    <location>
        <begin position="229"/>
        <end position="255"/>
    </location>
</feature>
<feature type="transmembrane region" description="Helical" evidence="6">
    <location>
        <begin position="115"/>
        <end position="134"/>
    </location>
</feature>
<reference evidence="7" key="1">
    <citation type="submission" date="2018-07" db="EMBL/GenBank/DDBJ databases">
        <authorList>
            <person name="Quirk P.G."/>
            <person name="Krulwich T.A."/>
        </authorList>
    </citation>
    <scope>NUCLEOTIDE SEQUENCE</scope>
</reference>
<protein>
    <submittedName>
        <fullName evidence="7">Ribonuclease BN</fullName>
    </submittedName>
</protein>
<comment type="subcellular location">
    <subcellularLocation>
        <location evidence="1">Cell membrane</location>
        <topology evidence="1">Multi-pass membrane protein</topology>
    </subcellularLocation>
</comment>
<evidence type="ECO:0000256" key="2">
    <source>
        <dbReference type="ARBA" id="ARBA00022475"/>
    </source>
</evidence>
<keyword evidence="2" id="KW-1003">Cell membrane</keyword>
<keyword evidence="3 6" id="KW-0812">Transmembrane</keyword>
<dbReference type="Pfam" id="PF03631">
    <property type="entry name" value="Virul_fac_BrkB"/>
    <property type="match status" value="1"/>
</dbReference>
<dbReference type="GO" id="GO:0005886">
    <property type="term" value="C:plasma membrane"/>
    <property type="evidence" value="ECO:0007669"/>
    <property type="project" value="UniProtKB-SubCell"/>
</dbReference>
<proteinExistence type="predicted"/>
<evidence type="ECO:0000256" key="1">
    <source>
        <dbReference type="ARBA" id="ARBA00004651"/>
    </source>
</evidence>
<sequence>MNENTPFAAPIARLLWRPDATALLPWQAALVRAGRITYVLARDIIEGPLPLHAASLVYTTLLSFVPLLAFCFSVLKGFGVHNTLEPLLLGVLEPLGPRAEEVTLHVIGFIDRMEVGVLGALGLALLLYTAISVIQKIEAAFNTIWHVEQARSLARKLADYMSTLLITPVLVFAAFSMIATVLDSPLIQRLGGMPLGELLTGGVRFLPKLVLVAVLAFVYLFIPNTKVRAAAALTGAVIAGLLWLAAGQVFATFVASAQSYAAIYSAFASAILVILWLNVNWIIVLTGAAIAYYVQHPEAVRIDAQPPLLSARSLERTTLASLAAIAEAAYAGQPALTIDDLTRCLRLPATDVDRVMTALERGGLICRSADDPPRFLPARPLEVTPAKAALDAVRGEDGVQIPAAQLPPGSARTIETVEQRLDAAVAAALEGVTLKDLAASAEGRSQSDKTV</sequence>
<feature type="transmembrane region" description="Helical" evidence="6">
    <location>
        <begin position="202"/>
        <end position="222"/>
    </location>
</feature>
<dbReference type="InterPro" id="IPR017039">
    <property type="entry name" value="Virul_fac_BrkB"/>
</dbReference>